<feature type="region of interest" description="Disordered" evidence="1">
    <location>
        <begin position="468"/>
        <end position="492"/>
    </location>
</feature>
<comment type="caution">
    <text evidence="2">The sequence shown here is derived from an EMBL/GenBank/DDBJ whole genome shotgun (WGS) entry which is preliminary data.</text>
</comment>
<name>A0A168A5L0_9HYPO</name>
<evidence type="ECO:0000256" key="1">
    <source>
        <dbReference type="SAM" id="MobiDB-lite"/>
    </source>
</evidence>
<evidence type="ECO:0000313" key="2">
    <source>
        <dbReference type="EMBL" id="OAA68277.1"/>
    </source>
</evidence>
<dbReference type="Proteomes" id="UP000076874">
    <property type="component" value="Unassembled WGS sequence"/>
</dbReference>
<protein>
    <submittedName>
        <fullName evidence="2">FAD binding domain protein</fullName>
    </submittedName>
</protein>
<dbReference type="OrthoDB" id="76038at2759"/>
<sequence length="664" mass="72558">MKPSTETSSPPPLAEETDVYDVIVVGGGPAGLAVAARLREDTPAAIFTDEEHRRYQWLRKHGKRVSVKHVKTNKEILRCEGCGNGTANGGKTYRMRMAVVDASGDAWLTRWNRLFGAYAISHLRSPLLWHIDPKDRDSLLAWAHEQGVPEDLFDIGHCVGREVSKHLKKKRSARRGGLQDSQPNVDINERDRNDYFTPSRQLFRDHCYGVRDRYGLDGGILRNETLCDIDYGTVRGISVRRGSNGGDDDDDDLPLFTVTTDKVRRYARVVILAVGPANAARVPMVPGLLESTRLARAAGAAMMEEDERPVGNQPTHPNPDHSVPVYPQASHTFHLGAAPDPILAARIRAGQPTNVLVVGGGLTSAQIADLALRRGVTRVWHLMRGNVVVKQFDVDLSWMGKYRNREQARFWSADTDDERLAIVQEARGGGSITPHFHKILKKHVAADRVRLHTRTVVKHLEFVVAGAKPADKADEEDKEDAPCPSNTASSSDAASAAAAATAASSPFAPGYWKVTTEPAIPDLPRMDYVYFATGIETDVHRLPYLQTMLRRFPIDTVGGYPCLTEDLMWADGVPLFCTGKLAMLRIGPASPNIGGVKLGAERVSLAVEDVLRRRASATGRTAYGLGSSGEDVSSDEAEAEFVVDYASGKGSKYQCLGDAGVLAF</sequence>
<dbReference type="PANTHER" id="PTHR38663">
    <property type="match status" value="1"/>
</dbReference>
<accession>A0A168A5L0</accession>
<evidence type="ECO:0000313" key="3">
    <source>
        <dbReference type="Proteomes" id="UP000076874"/>
    </source>
</evidence>
<dbReference type="PANTHER" id="PTHR38663:SF1">
    <property type="entry name" value="L-ORNITHINE N(5)-MONOOXYGENASE"/>
    <property type="match status" value="1"/>
</dbReference>
<dbReference type="Gene3D" id="3.50.50.60">
    <property type="entry name" value="FAD/NAD(P)-binding domain"/>
    <property type="match status" value="2"/>
</dbReference>
<dbReference type="EMBL" id="AZHD01000001">
    <property type="protein sequence ID" value="OAA68277.1"/>
    <property type="molecule type" value="Genomic_DNA"/>
</dbReference>
<feature type="region of interest" description="Disordered" evidence="1">
    <location>
        <begin position="169"/>
        <end position="191"/>
    </location>
</feature>
<gene>
    <name evidence="2" type="ORF">SPI_00472</name>
</gene>
<dbReference type="SUPFAM" id="SSF51905">
    <property type="entry name" value="FAD/NAD(P)-binding domain"/>
    <property type="match status" value="1"/>
</dbReference>
<dbReference type="InterPro" id="IPR036188">
    <property type="entry name" value="FAD/NAD-bd_sf"/>
</dbReference>
<reference evidence="2 3" key="1">
    <citation type="journal article" date="2016" name="Genome Biol. Evol.">
        <title>Divergent and convergent evolution of fungal pathogenicity.</title>
        <authorList>
            <person name="Shang Y."/>
            <person name="Xiao G."/>
            <person name="Zheng P."/>
            <person name="Cen K."/>
            <person name="Zhan S."/>
            <person name="Wang C."/>
        </authorList>
    </citation>
    <scope>NUCLEOTIDE SEQUENCE [LARGE SCALE GENOMIC DNA]</scope>
    <source>
        <strain evidence="2 3">RCEF 264</strain>
    </source>
</reference>
<dbReference type="AlphaFoldDB" id="A0A168A5L0"/>
<keyword evidence="3" id="KW-1185">Reference proteome</keyword>
<organism evidence="2 3">
    <name type="scientific">Niveomyces insectorum RCEF 264</name>
    <dbReference type="NCBI Taxonomy" id="1081102"/>
    <lineage>
        <taxon>Eukaryota</taxon>
        <taxon>Fungi</taxon>
        <taxon>Dikarya</taxon>
        <taxon>Ascomycota</taxon>
        <taxon>Pezizomycotina</taxon>
        <taxon>Sordariomycetes</taxon>
        <taxon>Hypocreomycetidae</taxon>
        <taxon>Hypocreales</taxon>
        <taxon>Cordycipitaceae</taxon>
        <taxon>Niveomyces</taxon>
    </lineage>
</organism>
<feature type="region of interest" description="Disordered" evidence="1">
    <location>
        <begin position="300"/>
        <end position="319"/>
    </location>
</feature>
<proteinExistence type="predicted"/>